<dbReference type="Proteomes" id="UP000304148">
    <property type="component" value="Chromosome"/>
</dbReference>
<gene>
    <name evidence="1" type="ORF">PBLR_14173</name>
</gene>
<sequence>MKINSALISPKLYDSYGQMSKQTRTVTGIMNDVKHDSVEISPIGRQLSVGAIEHHVGSYYGNADIHESLQRILEGKSPEVRKAVYTIIESNLAPGGSVPDEVDRSALQELGLTQAKYVARHYFGDEEGSELLSTLNNIAVLSRNPLDGTAVGANPYREPTPKPVGAPDDYVNITDLMKRFAPESHQQLEEAIINGGDWFGVLMKFAQQIPQNKGWMKKYREEMDAAKNEVLPVKLDSRFDKANLMDMQTFSKDVQQMLQQLPRIDRETMDRNNAYFAHVIGHTVASKN</sequence>
<evidence type="ECO:0000313" key="1">
    <source>
        <dbReference type="EMBL" id="SYX85751.1"/>
    </source>
</evidence>
<dbReference type="AlphaFoldDB" id="A0A383RGF4"/>
<protein>
    <submittedName>
        <fullName evidence="1">Uncharacterized protein</fullName>
    </submittedName>
</protein>
<name>A0A383RGF4_PAEAL</name>
<dbReference type="RefSeq" id="WP_138187626.1">
    <property type="nucleotide sequence ID" value="NZ_LS992241.1"/>
</dbReference>
<reference evidence="2" key="1">
    <citation type="submission" date="2018-08" db="EMBL/GenBank/DDBJ databases">
        <authorList>
            <person name="Chevrot R."/>
        </authorList>
    </citation>
    <scope>NUCLEOTIDE SEQUENCE [LARGE SCALE GENOMIC DNA]</scope>
</reference>
<proteinExistence type="predicted"/>
<evidence type="ECO:0000313" key="2">
    <source>
        <dbReference type="Proteomes" id="UP000304148"/>
    </source>
</evidence>
<organism evidence="1 2">
    <name type="scientific">Paenibacillus alvei</name>
    <name type="common">Bacillus alvei</name>
    <dbReference type="NCBI Taxonomy" id="44250"/>
    <lineage>
        <taxon>Bacteria</taxon>
        <taxon>Bacillati</taxon>
        <taxon>Bacillota</taxon>
        <taxon>Bacilli</taxon>
        <taxon>Bacillales</taxon>
        <taxon>Paenibacillaceae</taxon>
        <taxon>Paenibacillus</taxon>
    </lineage>
</organism>
<dbReference type="EMBL" id="LS992241">
    <property type="protein sequence ID" value="SYX85751.1"/>
    <property type="molecule type" value="Genomic_DNA"/>
</dbReference>
<accession>A0A383RGF4</accession>